<dbReference type="EMBL" id="CP030073">
    <property type="protein sequence ID" value="AWW40869.1"/>
    <property type="molecule type" value="Genomic_DNA"/>
</dbReference>
<feature type="compositionally biased region" description="Basic and acidic residues" evidence="1">
    <location>
        <begin position="74"/>
        <end position="93"/>
    </location>
</feature>
<protein>
    <submittedName>
        <fullName evidence="2">Uncharacterized protein</fullName>
    </submittedName>
</protein>
<proteinExistence type="predicted"/>
<evidence type="ECO:0000256" key="1">
    <source>
        <dbReference type="SAM" id="MobiDB-lite"/>
    </source>
</evidence>
<accession>A0A2Z4J712</accession>
<gene>
    <name evidence="2" type="ORF">DN051_32815</name>
</gene>
<dbReference type="AlphaFoldDB" id="A0A2Z4J712"/>
<feature type="compositionally biased region" description="Low complexity" evidence="1">
    <location>
        <begin position="37"/>
        <end position="49"/>
    </location>
</feature>
<dbReference type="KEGG" id="scad:DN051_32815"/>
<reference evidence="2 3" key="1">
    <citation type="journal article" date="2019" name="Int. J. Syst. Evol. Microbiol.">
        <title>Streptomyces cadmiisoli sp. nov., a novel actinomycete isolated from cadmium-contaminated soil.</title>
        <authorList>
            <person name="Li K."/>
            <person name="Tang X."/>
            <person name="Zhao J."/>
            <person name="Guo Y."/>
            <person name="Tang Y."/>
            <person name="Gao J."/>
        </authorList>
    </citation>
    <scope>NUCLEOTIDE SEQUENCE [LARGE SCALE GENOMIC DNA]</scope>
    <source>
        <strain evidence="2 3">ZFG47</strain>
    </source>
</reference>
<organism evidence="2 3">
    <name type="scientific">Streptomyces cadmiisoli</name>
    <dbReference type="NCBI Taxonomy" id="2184053"/>
    <lineage>
        <taxon>Bacteria</taxon>
        <taxon>Bacillati</taxon>
        <taxon>Actinomycetota</taxon>
        <taxon>Actinomycetes</taxon>
        <taxon>Kitasatosporales</taxon>
        <taxon>Streptomycetaceae</taxon>
        <taxon>Streptomyces</taxon>
        <taxon>Streptomyces aurantiacus group</taxon>
    </lineage>
</organism>
<dbReference type="Proteomes" id="UP000249616">
    <property type="component" value="Chromosome"/>
</dbReference>
<evidence type="ECO:0000313" key="3">
    <source>
        <dbReference type="Proteomes" id="UP000249616"/>
    </source>
</evidence>
<keyword evidence="3" id="KW-1185">Reference proteome</keyword>
<sequence length="93" mass="9679">MRPDAPACPLISRHLGAAGRPARIEPARVGGTGRGPRAGPAPVPEAAAPHDGFAPMRRRGETEPCSATSARAQRVLDGDRRPARADVPPRSDS</sequence>
<name>A0A2Z4J712_9ACTN</name>
<evidence type="ECO:0000313" key="2">
    <source>
        <dbReference type="EMBL" id="AWW40869.1"/>
    </source>
</evidence>
<feature type="region of interest" description="Disordered" evidence="1">
    <location>
        <begin position="1"/>
        <end position="93"/>
    </location>
</feature>